<reference evidence="3" key="1">
    <citation type="journal article" date="2007" name="Plant Cell">
        <title>Dothideomycete-plant interactions illuminated by genome sequencing and EST analysis of the wheat pathogen Stagonospora nodorum.</title>
        <authorList>
            <person name="Hane J.K."/>
            <person name="Lowe R.G."/>
            <person name="Solomon P.S."/>
            <person name="Tan K.C."/>
            <person name="Schoch C.L."/>
            <person name="Spatafora J.W."/>
            <person name="Crous P.W."/>
            <person name="Kodira C."/>
            <person name="Birren B.W."/>
            <person name="Galagan J.E."/>
            <person name="Torriani S.F."/>
            <person name="McDonald B.A."/>
            <person name="Oliver R.P."/>
        </authorList>
    </citation>
    <scope>NUCLEOTIDE SEQUENCE [LARGE SCALE GENOMIC DNA]</scope>
    <source>
        <strain evidence="3">SN15 / ATCC MYA-4574 / FGSC 10173</strain>
    </source>
</reference>
<dbReference type="InParanoid" id="Q0UZC6"/>
<dbReference type="Proteomes" id="UP000001055">
    <property type="component" value="Unassembled WGS sequence"/>
</dbReference>
<dbReference type="AlphaFoldDB" id="Q0UZC6"/>
<evidence type="ECO:0000313" key="2">
    <source>
        <dbReference type="EMBL" id="EAT89619.1"/>
    </source>
</evidence>
<gene>
    <name evidence="2" type="ORF">SNOG_02888</name>
</gene>
<dbReference type="RefSeq" id="XP_001793481.1">
    <property type="nucleotide sequence ID" value="XM_001793429.1"/>
</dbReference>
<evidence type="ECO:0000256" key="1">
    <source>
        <dbReference type="SAM" id="MobiDB-lite"/>
    </source>
</evidence>
<proteinExistence type="predicted"/>
<accession>Q0UZC6</accession>
<protein>
    <submittedName>
        <fullName evidence="2">Uncharacterized protein</fullName>
    </submittedName>
</protein>
<organism evidence="2 3">
    <name type="scientific">Phaeosphaeria nodorum (strain SN15 / ATCC MYA-4574 / FGSC 10173)</name>
    <name type="common">Glume blotch fungus</name>
    <name type="synonym">Parastagonospora nodorum</name>
    <dbReference type="NCBI Taxonomy" id="321614"/>
    <lineage>
        <taxon>Eukaryota</taxon>
        <taxon>Fungi</taxon>
        <taxon>Dikarya</taxon>
        <taxon>Ascomycota</taxon>
        <taxon>Pezizomycotina</taxon>
        <taxon>Dothideomycetes</taxon>
        <taxon>Pleosporomycetidae</taxon>
        <taxon>Pleosporales</taxon>
        <taxon>Pleosporineae</taxon>
        <taxon>Phaeosphaeriaceae</taxon>
        <taxon>Parastagonospora</taxon>
    </lineage>
</organism>
<dbReference type="EMBL" id="CH445328">
    <property type="protein sequence ID" value="EAT89619.1"/>
    <property type="molecule type" value="Genomic_DNA"/>
</dbReference>
<feature type="region of interest" description="Disordered" evidence="1">
    <location>
        <begin position="17"/>
        <end position="36"/>
    </location>
</feature>
<evidence type="ECO:0000313" key="3">
    <source>
        <dbReference type="Proteomes" id="UP000001055"/>
    </source>
</evidence>
<sequence length="36" mass="3760">MAHHAPGIGEALAVVRKLAATRPPPKKPEEQPPPPA</sequence>
<name>Q0UZC6_PHANO</name>
<dbReference type="KEGG" id="pno:SNOG_02888"/>
<dbReference type="GeneID" id="5970338"/>